<keyword evidence="2" id="KW-1185">Reference proteome</keyword>
<reference evidence="2" key="1">
    <citation type="submission" date="2016-10" db="EMBL/GenBank/DDBJ databases">
        <authorList>
            <person name="Varghese N."/>
            <person name="Submissions S."/>
        </authorList>
    </citation>
    <scope>NUCLEOTIDE SEQUENCE [LARGE SCALE GENOMIC DNA]</scope>
    <source>
        <strain evidence="2">DSM 28453</strain>
    </source>
</reference>
<evidence type="ECO:0000313" key="1">
    <source>
        <dbReference type="EMBL" id="SFK61115.1"/>
    </source>
</evidence>
<dbReference type="STRING" id="1280847.SAMN04488036_101663"/>
<accession>A0A1I4AXA5</accession>
<dbReference type="Proteomes" id="UP000198851">
    <property type="component" value="Unassembled WGS sequence"/>
</dbReference>
<evidence type="ECO:0000313" key="2">
    <source>
        <dbReference type="Proteomes" id="UP000198851"/>
    </source>
</evidence>
<dbReference type="Gene3D" id="3.40.50.150">
    <property type="entry name" value="Vaccinia Virus protein VP39"/>
    <property type="match status" value="1"/>
</dbReference>
<dbReference type="InterPro" id="IPR029063">
    <property type="entry name" value="SAM-dependent_MTases_sf"/>
</dbReference>
<name>A0A1I4AXA5_9RHOB</name>
<dbReference type="EMBL" id="FOSZ01000001">
    <property type="protein sequence ID" value="SFK61115.1"/>
    <property type="molecule type" value="Genomic_DNA"/>
</dbReference>
<dbReference type="AlphaFoldDB" id="A0A1I4AXA5"/>
<proteinExistence type="predicted"/>
<gene>
    <name evidence="1" type="ORF">SAMN04488036_101663</name>
</gene>
<dbReference type="SUPFAM" id="SSF53335">
    <property type="entry name" value="S-adenosyl-L-methionine-dependent methyltransferases"/>
    <property type="match status" value="1"/>
</dbReference>
<organism evidence="1 2">
    <name type="scientific">Shimia haliotis</name>
    <dbReference type="NCBI Taxonomy" id="1280847"/>
    <lineage>
        <taxon>Bacteria</taxon>
        <taxon>Pseudomonadati</taxon>
        <taxon>Pseudomonadota</taxon>
        <taxon>Alphaproteobacteria</taxon>
        <taxon>Rhodobacterales</taxon>
        <taxon>Roseobacteraceae</taxon>
    </lineage>
</organism>
<sequence>MPSDVFSDYYRRNKWGDADSRSGKGSNLLATQELRKILPELVSELNVDSFLDLPCGDYFWMQHVDLGASRYTGGDIVSELISDNRASHGRDGVTFEVIDLIQGPIPRHDLVFTRDCLVHLSTEHVKAALRNIKASGSEWLLTTTYPGTGKNAEISTGQWRSLDLEKSPFSLGTPNKIIAEGMVEEKGQGPNKMLGLWKVADLPDFDG</sequence>
<evidence type="ECO:0008006" key="3">
    <source>
        <dbReference type="Google" id="ProtNLM"/>
    </source>
</evidence>
<protein>
    <recommendedName>
        <fullName evidence="3">Methyltransferase domain-containing protein</fullName>
    </recommendedName>
</protein>